<reference evidence="4" key="1">
    <citation type="submission" date="2015-03" db="EMBL/GenBank/DDBJ databases">
        <authorList>
            <consortium name="Pathogen Informatics"/>
        </authorList>
    </citation>
    <scope>NUCLEOTIDE SEQUENCE [LARGE SCALE GENOMIC DNA]</scope>
    <source>
        <strain evidence="4">NCTC11134</strain>
    </source>
</reference>
<gene>
    <name evidence="3" type="ORF">ERS450000_00424</name>
</gene>
<protein>
    <submittedName>
        <fullName evidence="3">YCII-related domain</fullName>
    </submittedName>
</protein>
<comment type="similarity">
    <text evidence="1">Belongs to the YciI family.</text>
</comment>
<evidence type="ECO:0000313" key="3">
    <source>
        <dbReference type="EMBL" id="CRY73995.1"/>
    </source>
</evidence>
<dbReference type="Gene3D" id="3.30.70.1060">
    <property type="entry name" value="Dimeric alpha+beta barrel"/>
    <property type="match status" value="1"/>
</dbReference>
<dbReference type="Proteomes" id="UP000057820">
    <property type="component" value="Chromosome 1"/>
</dbReference>
<evidence type="ECO:0000256" key="1">
    <source>
        <dbReference type="ARBA" id="ARBA00007689"/>
    </source>
</evidence>
<dbReference type="InterPro" id="IPR011008">
    <property type="entry name" value="Dimeric_a/b-barrel"/>
</dbReference>
<dbReference type="AlphaFoldDB" id="A0A0H5NDP9"/>
<evidence type="ECO:0000259" key="2">
    <source>
        <dbReference type="Pfam" id="PF03795"/>
    </source>
</evidence>
<dbReference type="EMBL" id="LN868938">
    <property type="protein sequence ID" value="CRY73995.1"/>
    <property type="molecule type" value="Genomic_DNA"/>
</dbReference>
<proteinExistence type="inferred from homology"/>
<sequence>MTKYLVLAMRTPRYTDAVIEPHRQFLRELLDGGRLVESGKFCDGSGGAYVVLAESLDDARALAFADPLHVTGASELTVYEWEITVSA</sequence>
<dbReference type="RefSeq" id="WP_011210163.1">
    <property type="nucleotide sequence ID" value="NZ_CAACYE020000001.1"/>
</dbReference>
<accession>A0A0H5NDP9</accession>
<dbReference type="GeneID" id="61134326"/>
<name>A0A0H5NDP9_NOCFR</name>
<dbReference type="KEGG" id="nfr:ERS450000_00424"/>
<dbReference type="SUPFAM" id="SSF54909">
    <property type="entry name" value="Dimeric alpha+beta barrel"/>
    <property type="match status" value="1"/>
</dbReference>
<dbReference type="PANTHER" id="PTHR37828:SF1">
    <property type="entry name" value="YCII-RELATED DOMAIN-CONTAINING PROTEIN"/>
    <property type="match status" value="1"/>
</dbReference>
<dbReference type="PANTHER" id="PTHR37828">
    <property type="entry name" value="GSR2449 PROTEIN"/>
    <property type="match status" value="1"/>
</dbReference>
<organism evidence="3 4">
    <name type="scientific">Nocardia farcinica</name>
    <dbReference type="NCBI Taxonomy" id="37329"/>
    <lineage>
        <taxon>Bacteria</taxon>
        <taxon>Bacillati</taxon>
        <taxon>Actinomycetota</taxon>
        <taxon>Actinomycetes</taxon>
        <taxon>Mycobacteriales</taxon>
        <taxon>Nocardiaceae</taxon>
        <taxon>Nocardia</taxon>
    </lineage>
</organism>
<feature type="domain" description="YCII-related" evidence="2">
    <location>
        <begin position="4"/>
        <end position="82"/>
    </location>
</feature>
<evidence type="ECO:0000313" key="4">
    <source>
        <dbReference type="Proteomes" id="UP000057820"/>
    </source>
</evidence>
<dbReference type="InterPro" id="IPR005545">
    <property type="entry name" value="YCII"/>
</dbReference>
<dbReference type="Pfam" id="PF03795">
    <property type="entry name" value="YCII"/>
    <property type="match status" value="1"/>
</dbReference>
<dbReference type="OMA" id="LTVHEWN"/>